<gene>
    <name evidence="7" type="ORF">SAMN05216180_0278</name>
</gene>
<dbReference type="InterPro" id="IPR001851">
    <property type="entry name" value="ABC_transp_permease"/>
</dbReference>
<evidence type="ECO:0000256" key="6">
    <source>
        <dbReference type="SAM" id="Phobius"/>
    </source>
</evidence>
<dbReference type="GO" id="GO:0005886">
    <property type="term" value="C:plasma membrane"/>
    <property type="evidence" value="ECO:0007669"/>
    <property type="project" value="UniProtKB-SubCell"/>
</dbReference>
<evidence type="ECO:0000256" key="4">
    <source>
        <dbReference type="ARBA" id="ARBA00022989"/>
    </source>
</evidence>
<dbReference type="PANTHER" id="PTHR32196:SF72">
    <property type="entry name" value="RIBOSE IMPORT PERMEASE PROTEIN RBSC"/>
    <property type="match status" value="1"/>
</dbReference>
<proteinExistence type="predicted"/>
<dbReference type="Pfam" id="PF02653">
    <property type="entry name" value="BPD_transp_2"/>
    <property type="match status" value="1"/>
</dbReference>
<feature type="transmembrane region" description="Helical" evidence="6">
    <location>
        <begin position="21"/>
        <end position="38"/>
    </location>
</feature>
<feature type="transmembrane region" description="Helical" evidence="6">
    <location>
        <begin position="304"/>
        <end position="323"/>
    </location>
</feature>
<evidence type="ECO:0000313" key="7">
    <source>
        <dbReference type="EMBL" id="SEM50138.1"/>
    </source>
</evidence>
<keyword evidence="4 6" id="KW-1133">Transmembrane helix</keyword>
<protein>
    <submittedName>
        <fullName evidence="7">Monosaccharide ABC transporter membrane protein, CUT2 family</fullName>
    </submittedName>
</protein>
<comment type="subcellular location">
    <subcellularLocation>
        <location evidence="1">Cell membrane</location>
        <topology evidence="1">Multi-pass membrane protein</topology>
    </subcellularLocation>
</comment>
<organism evidence="7 8">
    <name type="scientific">Hydrogenoanaerobacterium saccharovorans</name>
    <dbReference type="NCBI Taxonomy" id="474960"/>
    <lineage>
        <taxon>Bacteria</taxon>
        <taxon>Bacillati</taxon>
        <taxon>Bacillota</taxon>
        <taxon>Clostridia</taxon>
        <taxon>Eubacteriales</taxon>
        <taxon>Oscillospiraceae</taxon>
        <taxon>Hydrogenoanaerobacterium</taxon>
    </lineage>
</organism>
<keyword evidence="5 6" id="KW-0472">Membrane</keyword>
<dbReference type="STRING" id="474960.SAMN05216180_0278"/>
<feature type="transmembrane region" description="Helical" evidence="6">
    <location>
        <begin position="175"/>
        <end position="194"/>
    </location>
</feature>
<dbReference type="PANTHER" id="PTHR32196">
    <property type="entry name" value="ABC TRANSPORTER PERMEASE PROTEIN YPHD-RELATED-RELATED"/>
    <property type="match status" value="1"/>
</dbReference>
<evidence type="ECO:0000256" key="2">
    <source>
        <dbReference type="ARBA" id="ARBA00022475"/>
    </source>
</evidence>
<evidence type="ECO:0000256" key="3">
    <source>
        <dbReference type="ARBA" id="ARBA00022692"/>
    </source>
</evidence>
<dbReference type="Proteomes" id="UP000199158">
    <property type="component" value="Unassembled WGS sequence"/>
</dbReference>
<feature type="transmembrane region" description="Helical" evidence="6">
    <location>
        <begin position="92"/>
        <end position="115"/>
    </location>
</feature>
<accession>A0A1H7YXM6</accession>
<keyword evidence="2" id="KW-1003">Cell membrane</keyword>
<feature type="transmembrane region" description="Helical" evidence="6">
    <location>
        <begin position="261"/>
        <end position="292"/>
    </location>
</feature>
<sequence>MQTIKQKEKVHVDFQKMLAPAALVILYIFFSIFGKNFFSGSTLVSIMDSTYYVGFMAFGITFVIITGGIDLSIGTNMMMSALIGGYVYNSGVNIWVCLVLIIAISTVVGCINGSLISRLKLPPFIATLGMMMMTQGFGSIITKVQTQRFPSAFDADGGYKAIFYKTPSTPLFKTGFPSGIVYMGIFFVVALFLLNNTRFGRYTYAIGSNEESVRLSGVNVIKWKTLVYTVCGFFCGLSAIVYASTYTTIIPGTGNGLEMNAIAAVIIGGTSMSGGVGTMSGTLIGAFLMSVLKNGLMSMGLQGHYQTFFTGLVVILAVLLDIYRNKKAAEVK</sequence>
<dbReference type="RefSeq" id="WP_242943057.1">
    <property type="nucleotide sequence ID" value="NZ_FOCG01000001.1"/>
</dbReference>
<dbReference type="CDD" id="cd06579">
    <property type="entry name" value="TM_PBP1_transp_AraH_like"/>
    <property type="match status" value="1"/>
</dbReference>
<feature type="transmembrane region" description="Helical" evidence="6">
    <location>
        <begin position="226"/>
        <end position="249"/>
    </location>
</feature>
<keyword evidence="3 6" id="KW-0812">Transmembrane</keyword>
<dbReference type="AlphaFoldDB" id="A0A1H7YXM6"/>
<name>A0A1H7YXM6_9FIRM</name>
<evidence type="ECO:0000256" key="1">
    <source>
        <dbReference type="ARBA" id="ARBA00004651"/>
    </source>
</evidence>
<dbReference type="EMBL" id="FOCG01000001">
    <property type="protein sequence ID" value="SEM50138.1"/>
    <property type="molecule type" value="Genomic_DNA"/>
</dbReference>
<reference evidence="7 8" key="1">
    <citation type="submission" date="2016-10" db="EMBL/GenBank/DDBJ databases">
        <authorList>
            <person name="de Groot N.N."/>
        </authorList>
    </citation>
    <scope>NUCLEOTIDE SEQUENCE [LARGE SCALE GENOMIC DNA]</scope>
    <source>
        <strain evidence="7 8">CGMCC 1.5070</strain>
    </source>
</reference>
<keyword evidence="8" id="KW-1185">Reference proteome</keyword>
<feature type="transmembrane region" description="Helical" evidence="6">
    <location>
        <begin position="50"/>
        <end position="71"/>
    </location>
</feature>
<evidence type="ECO:0000313" key="8">
    <source>
        <dbReference type="Proteomes" id="UP000199158"/>
    </source>
</evidence>
<dbReference type="GO" id="GO:0022857">
    <property type="term" value="F:transmembrane transporter activity"/>
    <property type="evidence" value="ECO:0007669"/>
    <property type="project" value="InterPro"/>
</dbReference>
<evidence type="ECO:0000256" key="5">
    <source>
        <dbReference type="ARBA" id="ARBA00023136"/>
    </source>
</evidence>